<dbReference type="AlphaFoldDB" id="A0AAP8ZZ94"/>
<gene>
    <name evidence="2" type="ORF">IA74_018820</name>
</gene>
<dbReference type="EMBL" id="CP036553">
    <property type="protein sequence ID" value="QCQ37988.1"/>
    <property type="molecule type" value="Genomic_DNA"/>
</dbReference>
<evidence type="ECO:0000313" key="2">
    <source>
        <dbReference type="EMBL" id="QCQ37988.1"/>
    </source>
</evidence>
<name>A0AAP8ZZ94_BACFG</name>
<organism evidence="2 3">
    <name type="scientific">Bacteroides fragilis</name>
    <dbReference type="NCBI Taxonomy" id="817"/>
    <lineage>
        <taxon>Bacteria</taxon>
        <taxon>Pseudomonadati</taxon>
        <taxon>Bacteroidota</taxon>
        <taxon>Bacteroidia</taxon>
        <taxon>Bacteroidales</taxon>
        <taxon>Bacteroidaceae</taxon>
        <taxon>Bacteroides</taxon>
    </lineage>
</organism>
<evidence type="ECO:0000313" key="3">
    <source>
        <dbReference type="Proteomes" id="UP000028294"/>
    </source>
</evidence>
<feature type="chain" id="PRO_5042991919" description="Lipoprotein" evidence="1">
    <location>
        <begin position="23"/>
        <end position="340"/>
    </location>
</feature>
<feature type="signal peptide" evidence="1">
    <location>
        <begin position="1"/>
        <end position="22"/>
    </location>
</feature>
<keyword evidence="1" id="KW-0732">Signal</keyword>
<evidence type="ECO:0000256" key="1">
    <source>
        <dbReference type="SAM" id="SignalP"/>
    </source>
</evidence>
<dbReference type="Proteomes" id="UP000028294">
    <property type="component" value="Chromosome"/>
</dbReference>
<evidence type="ECO:0008006" key="4">
    <source>
        <dbReference type="Google" id="ProtNLM"/>
    </source>
</evidence>
<dbReference type="RefSeq" id="WP_137569151.1">
    <property type="nucleotide sequence ID" value="NZ_CP036553.1"/>
</dbReference>
<protein>
    <recommendedName>
        <fullName evidence="4">Lipoprotein</fullName>
    </recommendedName>
</protein>
<proteinExistence type="predicted"/>
<reference evidence="2 3" key="1">
    <citation type="submission" date="2019-03" db="EMBL/GenBank/DDBJ databases">
        <title>Complete genome assembly of MDR B. fragilis.</title>
        <authorList>
            <person name="Sydenham T.V."/>
            <person name="Hasman H."/>
            <person name="Justesen U.S."/>
        </authorList>
    </citation>
    <scope>NUCLEOTIDE SEQUENCE [LARGE SCALE GENOMIC DNA]</scope>
    <source>
        <strain evidence="2 3">DCMOUH0067B</strain>
    </source>
</reference>
<accession>A0AAP8ZZ94</accession>
<sequence length="340" mass="39952">MKKITNLLFVMLLLLCVSCSKDDNTGGSDDNGSNPLVPSLTGAITENEVNFNNPKLKCVDCFVEFQPETRLLTEERYASMRLKFNDNVEIIINSVADIRDTKETDKVYRFLKYCVKSEVFDASITVNLKNDDKIVSSETFDAPADTDWWSFASDDSYFTINLNLNGKEYKYSGAFKYEFPEDSVEEQIKLLTGKWKPIYYGGLDYDNRDIYYVATSNYKPVAVLKDDILEFNSDGTVYFWTNGTTEYGDIWFDGTYKLPNYNYELDRFEVTYTIKFKRYSLDKTRKIYYIDYYVSDYAWTNDEKTIQTFEKMYKCTYKYENGILYLNDEEKGKWFTFKRA</sequence>